<evidence type="ECO:0000313" key="7">
    <source>
        <dbReference type="Proteomes" id="UP000893823"/>
    </source>
</evidence>
<dbReference type="Proteomes" id="UP000199482">
    <property type="component" value="Chromosome I"/>
</dbReference>
<dbReference type="PANTHER" id="PTHR10655">
    <property type="entry name" value="LYSOPHOSPHOLIPASE-RELATED"/>
    <property type="match status" value="1"/>
</dbReference>
<evidence type="ECO:0000313" key="6">
    <source>
        <dbReference type="Proteomes" id="UP000199482"/>
    </source>
</evidence>
<protein>
    <submittedName>
        <fullName evidence="5">Phospholipase/carboxylesterase</fullName>
    </submittedName>
</protein>
<accession>A0A1H1XJV9</accession>
<keyword evidence="7" id="KW-1185">Reference proteome</keyword>
<evidence type="ECO:0000256" key="2">
    <source>
        <dbReference type="ARBA" id="ARBA00022801"/>
    </source>
</evidence>
<dbReference type="OrthoDB" id="9780848at2"/>
<dbReference type="InterPro" id="IPR003140">
    <property type="entry name" value="PLipase/COase/thioEstase"/>
</dbReference>
<name>A0A1H1XJV9_9MICO</name>
<evidence type="ECO:0000256" key="1">
    <source>
        <dbReference type="ARBA" id="ARBA00006499"/>
    </source>
</evidence>
<dbReference type="InterPro" id="IPR029058">
    <property type="entry name" value="AB_hydrolase_fold"/>
</dbReference>
<dbReference type="SUPFAM" id="SSF53474">
    <property type="entry name" value="alpha/beta-Hydrolases"/>
    <property type="match status" value="1"/>
</dbReference>
<feature type="domain" description="Phospholipase/carboxylesterase/thioesterase" evidence="3">
    <location>
        <begin position="23"/>
        <end position="205"/>
    </location>
</feature>
<dbReference type="Gene3D" id="3.40.50.1820">
    <property type="entry name" value="alpha/beta hydrolase"/>
    <property type="match status" value="1"/>
</dbReference>
<reference evidence="5" key="2">
    <citation type="submission" date="2016-10" db="EMBL/GenBank/DDBJ databases">
        <authorList>
            <person name="de Groot N.N."/>
        </authorList>
    </citation>
    <scope>NUCLEOTIDE SEQUENCE [LARGE SCALE GENOMIC DNA]</scope>
    <source>
        <strain evidence="5">CPCC 202695</strain>
    </source>
</reference>
<dbReference type="STRING" id="589382.SAMN04489721_2504"/>
<gene>
    <name evidence="4" type="ORF">BCL57_000578</name>
    <name evidence="5" type="ORF">SAMN04489721_2504</name>
</gene>
<dbReference type="Proteomes" id="UP000893823">
    <property type="component" value="Unassembled WGS sequence"/>
</dbReference>
<dbReference type="EMBL" id="LT629755">
    <property type="protein sequence ID" value="SDT09538.1"/>
    <property type="molecule type" value="Genomic_DNA"/>
</dbReference>
<reference evidence="6" key="1">
    <citation type="submission" date="2016-10" db="EMBL/GenBank/DDBJ databases">
        <authorList>
            <person name="Varghese N."/>
            <person name="Submissions S."/>
        </authorList>
    </citation>
    <scope>NUCLEOTIDE SEQUENCE [LARGE SCALE GENOMIC DNA]</scope>
    <source>
        <strain evidence="6">CPCC 202695</strain>
    </source>
</reference>
<dbReference type="Pfam" id="PF02230">
    <property type="entry name" value="Abhydrolase_2"/>
    <property type="match status" value="1"/>
</dbReference>
<organism evidence="5 6">
    <name type="scientific">Agromyces flavus</name>
    <dbReference type="NCBI Taxonomy" id="589382"/>
    <lineage>
        <taxon>Bacteria</taxon>
        <taxon>Bacillati</taxon>
        <taxon>Actinomycetota</taxon>
        <taxon>Actinomycetes</taxon>
        <taxon>Micrococcales</taxon>
        <taxon>Microbacteriaceae</taxon>
        <taxon>Agromyces</taxon>
    </lineage>
</organism>
<comment type="similarity">
    <text evidence="1">Belongs to the AB hydrolase superfamily. AB hydrolase 2 family.</text>
</comment>
<reference evidence="4" key="3">
    <citation type="submission" date="2022-06" db="EMBL/GenBank/DDBJ databases">
        <title>Genomic Encyclopedia of Type Strains, Phase III (KMG-III): the genomes of soil and plant-associated and newly described type strains.</title>
        <authorList>
            <person name="Whitman W."/>
        </authorList>
    </citation>
    <scope>NUCLEOTIDE SEQUENCE</scope>
    <source>
        <strain evidence="4">CPCC 202695</strain>
    </source>
</reference>
<keyword evidence="2" id="KW-0378">Hydrolase</keyword>
<dbReference type="GO" id="GO:0016787">
    <property type="term" value="F:hydrolase activity"/>
    <property type="evidence" value="ECO:0007669"/>
    <property type="project" value="UniProtKB-KW"/>
</dbReference>
<evidence type="ECO:0000313" key="5">
    <source>
        <dbReference type="EMBL" id="SDT09538.1"/>
    </source>
</evidence>
<proteinExistence type="inferred from homology"/>
<evidence type="ECO:0000313" key="4">
    <source>
        <dbReference type="EMBL" id="MCP2366436.1"/>
    </source>
</evidence>
<dbReference type="InterPro" id="IPR050565">
    <property type="entry name" value="LYPA1-2/EST-like"/>
</dbReference>
<evidence type="ECO:0000259" key="3">
    <source>
        <dbReference type="Pfam" id="PF02230"/>
    </source>
</evidence>
<dbReference type="RefSeq" id="WP_092672928.1">
    <property type="nucleotide sequence ID" value="NZ_BMDN01000001.1"/>
</dbReference>
<dbReference type="AlphaFoldDB" id="A0A1H1XJV9"/>
<dbReference type="EMBL" id="SODL02000001">
    <property type="protein sequence ID" value="MCP2366436.1"/>
    <property type="molecule type" value="Genomic_DNA"/>
</dbReference>
<sequence length="213" mass="22192">MSLVDLRSGDLRPGAAASAPPTAALLLHGFGSNERDLAGLVPALGLDLPWASLRAPLPAGPGSAWFQITTPGSPDAAPVEAATAAIWSWVDEHLDAATRVVPIGFSQGGLMATQLLRTRPERVLAPVVLGGFVLGAPQPADEQLATSRPPAFWGRGAEDRVIAAHAVARTSEWLPRHTDLVERVYPGLAHGISTDELADVRAFLAESVVGGRA</sequence>
<dbReference type="PANTHER" id="PTHR10655:SF17">
    <property type="entry name" value="LYSOPHOSPHOLIPASE-LIKE PROTEIN 1"/>
    <property type="match status" value="1"/>
</dbReference>